<dbReference type="Pfam" id="PF04043">
    <property type="entry name" value="PMEI"/>
    <property type="match status" value="1"/>
</dbReference>
<organism evidence="4 5">
    <name type="scientific">Heracleum sosnowskyi</name>
    <dbReference type="NCBI Taxonomy" id="360622"/>
    <lineage>
        <taxon>Eukaryota</taxon>
        <taxon>Viridiplantae</taxon>
        <taxon>Streptophyta</taxon>
        <taxon>Embryophyta</taxon>
        <taxon>Tracheophyta</taxon>
        <taxon>Spermatophyta</taxon>
        <taxon>Magnoliopsida</taxon>
        <taxon>eudicotyledons</taxon>
        <taxon>Gunneridae</taxon>
        <taxon>Pentapetalae</taxon>
        <taxon>asterids</taxon>
        <taxon>campanulids</taxon>
        <taxon>Apiales</taxon>
        <taxon>Apiaceae</taxon>
        <taxon>Apioideae</taxon>
        <taxon>apioid superclade</taxon>
        <taxon>Tordylieae</taxon>
        <taxon>Tordyliinae</taxon>
        <taxon>Heracleum</taxon>
    </lineage>
</organism>
<evidence type="ECO:0000313" key="5">
    <source>
        <dbReference type="Proteomes" id="UP001237642"/>
    </source>
</evidence>
<feature type="chain" id="PRO_5042017855" evidence="2">
    <location>
        <begin position="27"/>
        <end position="218"/>
    </location>
</feature>
<dbReference type="SMART" id="SM00856">
    <property type="entry name" value="PMEI"/>
    <property type="match status" value="1"/>
</dbReference>
<dbReference type="InterPro" id="IPR051955">
    <property type="entry name" value="PME_Inhibitor"/>
</dbReference>
<dbReference type="GO" id="GO:0004857">
    <property type="term" value="F:enzyme inhibitor activity"/>
    <property type="evidence" value="ECO:0007669"/>
    <property type="project" value="InterPro"/>
</dbReference>
<dbReference type="NCBIfam" id="TIGR01614">
    <property type="entry name" value="PME_inhib"/>
    <property type="match status" value="1"/>
</dbReference>
<dbReference type="InterPro" id="IPR035513">
    <property type="entry name" value="Invertase/methylesterase_inhib"/>
</dbReference>
<keyword evidence="5" id="KW-1185">Reference proteome</keyword>
<accession>A0AAD8IJH2</accession>
<dbReference type="PANTHER" id="PTHR31080">
    <property type="entry name" value="PECTINESTERASE INHIBITOR-LIKE"/>
    <property type="match status" value="1"/>
</dbReference>
<name>A0AAD8IJH2_9APIA</name>
<dbReference type="AlphaFoldDB" id="A0AAD8IJH2"/>
<dbReference type="CDD" id="cd15798">
    <property type="entry name" value="PMEI-like_3"/>
    <property type="match status" value="1"/>
</dbReference>
<proteinExistence type="predicted"/>
<evidence type="ECO:0000313" key="4">
    <source>
        <dbReference type="EMBL" id="KAK1387039.1"/>
    </source>
</evidence>
<gene>
    <name evidence="4" type="ORF">POM88_015217</name>
</gene>
<dbReference type="Gene3D" id="1.20.140.40">
    <property type="entry name" value="Invertase/pectin methylesterase inhibitor family protein"/>
    <property type="match status" value="1"/>
</dbReference>
<dbReference type="PANTHER" id="PTHR31080:SF64">
    <property type="entry name" value="PLANT INVERTASE_PECTIN METHYLESTERASE INHIBITOR SUPERFAMILY PROTEIN"/>
    <property type="match status" value="1"/>
</dbReference>
<evidence type="ECO:0000256" key="2">
    <source>
        <dbReference type="SAM" id="SignalP"/>
    </source>
</evidence>
<sequence length="218" mass="24289">MDTHLTLTILSLVSTALFFHLHVVVAIATPHNIAPSPSNVAATNLFFIRNSCRTTLYPELCFKSLYRYAEYIQEDPALLARAAVGVSLNRAKRMANYVSNLSRKADDEVTEPRVASALRDCFSVFSDAVEQIRDSLQQMFLLDGKGESLRFQLSNVQTYMSAALTNEDTCTDGFEEISEGPMKKNVCVRSEKVMQLTSNALALVNNYVSKVTNYDVEP</sequence>
<dbReference type="SUPFAM" id="SSF101148">
    <property type="entry name" value="Plant invertase/pectin methylesterase inhibitor"/>
    <property type="match status" value="1"/>
</dbReference>
<feature type="signal peptide" evidence="2">
    <location>
        <begin position="1"/>
        <end position="26"/>
    </location>
</feature>
<evidence type="ECO:0000259" key="3">
    <source>
        <dbReference type="SMART" id="SM00856"/>
    </source>
</evidence>
<protein>
    <submittedName>
        <fullName evidence="4">PMEI domain-containing protein</fullName>
    </submittedName>
</protein>
<dbReference type="InterPro" id="IPR006501">
    <property type="entry name" value="Pectinesterase_inhib_dom"/>
</dbReference>
<reference evidence="4" key="1">
    <citation type="submission" date="2023-02" db="EMBL/GenBank/DDBJ databases">
        <title>Genome of toxic invasive species Heracleum sosnowskyi carries increased number of genes despite the absence of recent whole-genome duplications.</title>
        <authorList>
            <person name="Schelkunov M."/>
            <person name="Shtratnikova V."/>
            <person name="Makarenko M."/>
            <person name="Klepikova A."/>
            <person name="Omelchenko D."/>
            <person name="Novikova G."/>
            <person name="Obukhova E."/>
            <person name="Bogdanov V."/>
            <person name="Penin A."/>
            <person name="Logacheva M."/>
        </authorList>
    </citation>
    <scope>NUCLEOTIDE SEQUENCE</scope>
    <source>
        <strain evidence="4">Hsosn_3</strain>
        <tissue evidence="4">Leaf</tissue>
    </source>
</reference>
<evidence type="ECO:0000256" key="1">
    <source>
        <dbReference type="ARBA" id="ARBA00022729"/>
    </source>
</evidence>
<dbReference type="EMBL" id="JAUIZM010000004">
    <property type="protein sequence ID" value="KAK1387039.1"/>
    <property type="molecule type" value="Genomic_DNA"/>
</dbReference>
<reference evidence="4" key="2">
    <citation type="submission" date="2023-05" db="EMBL/GenBank/DDBJ databases">
        <authorList>
            <person name="Schelkunov M.I."/>
        </authorList>
    </citation>
    <scope>NUCLEOTIDE SEQUENCE</scope>
    <source>
        <strain evidence="4">Hsosn_3</strain>
        <tissue evidence="4">Leaf</tissue>
    </source>
</reference>
<keyword evidence="1 2" id="KW-0732">Signal</keyword>
<feature type="domain" description="Pectinesterase inhibitor" evidence="3">
    <location>
        <begin position="43"/>
        <end position="203"/>
    </location>
</feature>
<dbReference type="Proteomes" id="UP001237642">
    <property type="component" value="Unassembled WGS sequence"/>
</dbReference>
<comment type="caution">
    <text evidence="4">The sequence shown here is derived from an EMBL/GenBank/DDBJ whole genome shotgun (WGS) entry which is preliminary data.</text>
</comment>